<evidence type="ECO:0000313" key="1">
    <source>
        <dbReference type="EMBL" id="KAJ5110864.1"/>
    </source>
</evidence>
<accession>A0A9W9KL78</accession>
<gene>
    <name evidence="1" type="ORF">N7532_001399</name>
</gene>
<dbReference type="OrthoDB" id="4426943at2759"/>
<keyword evidence="2" id="KW-1185">Reference proteome</keyword>
<reference evidence="1" key="2">
    <citation type="journal article" date="2023" name="IMA Fungus">
        <title>Comparative genomic study of the Penicillium genus elucidates a diverse pangenome and 15 lateral gene transfer events.</title>
        <authorList>
            <person name="Petersen C."/>
            <person name="Sorensen T."/>
            <person name="Nielsen M.R."/>
            <person name="Sondergaard T.E."/>
            <person name="Sorensen J.L."/>
            <person name="Fitzpatrick D.A."/>
            <person name="Frisvad J.C."/>
            <person name="Nielsen K.L."/>
        </authorList>
    </citation>
    <scope>NUCLEOTIDE SEQUENCE</scope>
    <source>
        <strain evidence="1">IBT 30761</strain>
    </source>
</reference>
<dbReference type="RefSeq" id="XP_056478934.1">
    <property type="nucleotide sequence ID" value="XM_056613893.1"/>
</dbReference>
<dbReference type="AlphaFoldDB" id="A0A9W9KL78"/>
<dbReference type="EMBL" id="JAPQKI010000002">
    <property type="protein sequence ID" value="KAJ5110864.1"/>
    <property type="molecule type" value="Genomic_DNA"/>
</dbReference>
<reference evidence="1" key="1">
    <citation type="submission" date="2022-11" db="EMBL/GenBank/DDBJ databases">
        <authorList>
            <person name="Petersen C."/>
        </authorList>
    </citation>
    <scope>NUCLEOTIDE SEQUENCE</scope>
    <source>
        <strain evidence="1">IBT 30761</strain>
    </source>
</reference>
<protein>
    <submittedName>
        <fullName evidence="1">Uncharacterized protein</fullName>
    </submittedName>
</protein>
<sequence length="103" mass="11458">MHPTIEALVGRFNDNHSAAAARDCPNLQQENEELRSIIEYLQSTLDTREETVQELKAGLEQAAEALYRSESAKLSVCHGETCDEDDSDSVTIITESPQSTIEY</sequence>
<name>A0A9W9KL78_9EURO</name>
<comment type="caution">
    <text evidence="1">The sequence shown here is derived from an EMBL/GenBank/DDBJ whole genome shotgun (WGS) entry which is preliminary data.</text>
</comment>
<dbReference type="GeneID" id="81352872"/>
<proteinExistence type="predicted"/>
<organism evidence="1 2">
    <name type="scientific">Penicillium argentinense</name>
    <dbReference type="NCBI Taxonomy" id="1131581"/>
    <lineage>
        <taxon>Eukaryota</taxon>
        <taxon>Fungi</taxon>
        <taxon>Dikarya</taxon>
        <taxon>Ascomycota</taxon>
        <taxon>Pezizomycotina</taxon>
        <taxon>Eurotiomycetes</taxon>
        <taxon>Eurotiomycetidae</taxon>
        <taxon>Eurotiales</taxon>
        <taxon>Aspergillaceae</taxon>
        <taxon>Penicillium</taxon>
    </lineage>
</organism>
<dbReference type="Proteomes" id="UP001149074">
    <property type="component" value="Unassembled WGS sequence"/>
</dbReference>
<evidence type="ECO:0000313" key="2">
    <source>
        <dbReference type="Proteomes" id="UP001149074"/>
    </source>
</evidence>